<evidence type="ECO:0000256" key="1">
    <source>
        <dbReference type="ARBA" id="ARBA00009981"/>
    </source>
</evidence>
<accession>C7M2C9</accession>
<dbReference type="InterPro" id="IPR036165">
    <property type="entry name" value="YefM-like_sf"/>
</dbReference>
<dbReference type="KEGG" id="afo:Afer_2017"/>
<proteinExistence type="inferred from homology"/>
<dbReference type="NCBIfam" id="TIGR01552">
    <property type="entry name" value="phd_fam"/>
    <property type="match status" value="1"/>
</dbReference>
<gene>
    <name evidence="2" type="ordered locus">Afer_2017</name>
</gene>
<comment type="similarity">
    <text evidence="1">Belongs to the phD/YefM antitoxin family.</text>
</comment>
<dbReference type="eggNOG" id="COG4118">
    <property type="taxonomic scope" value="Bacteria"/>
</dbReference>
<sequence>MRDLGNTVSEVIRRVESGERLTVTVDRRPVAEIVPLRRRRTVSATEAVAIASRHPADRGLLREVRSLLSDTTDDL</sequence>
<dbReference type="HOGENOM" id="CLU_174702_2_0_11"/>
<dbReference type="EMBL" id="CP001631">
    <property type="protein sequence ID" value="ACU54918.1"/>
    <property type="molecule type" value="Genomic_DNA"/>
</dbReference>
<dbReference type="AlphaFoldDB" id="C7M2C9"/>
<dbReference type="SUPFAM" id="SSF143120">
    <property type="entry name" value="YefM-like"/>
    <property type="match status" value="1"/>
</dbReference>
<protein>
    <recommendedName>
        <fullName evidence="4">Prevent-host-death family protein</fullName>
    </recommendedName>
</protein>
<dbReference type="Proteomes" id="UP000000771">
    <property type="component" value="Chromosome"/>
</dbReference>
<evidence type="ECO:0000313" key="3">
    <source>
        <dbReference type="Proteomes" id="UP000000771"/>
    </source>
</evidence>
<evidence type="ECO:0000313" key="2">
    <source>
        <dbReference type="EMBL" id="ACU54918.1"/>
    </source>
</evidence>
<keyword evidence="3" id="KW-1185">Reference proteome</keyword>
<dbReference type="STRING" id="525909.Afer_2017"/>
<name>C7M2C9_ACIFD</name>
<reference evidence="2 3" key="1">
    <citation type="journal article" date="2009" name="Stand. Genomic Sci.">
        <title>Complete genome sequence of Acidimicrobium ferrooxidans type strain (ICP).</title>
        <authorList>
            <person name="Clum A."/>
            <person name="Nolan M."/>
            <person name="Lang E."/>
            <person name="Glavina Del Rio T."/>
            <person name="Tice H."/>
            <person name="Copeland A."/>
            <person name="Cheng J.F."/>
            <person name="Lucas S."/>
            <person name="Chen F."/>
            <person name="Bruce D."/>
            <person name="Goodwin L."/>
            <person name="Pitluck S."/>
            <person name="Ivanova N."/>
            <person name="Mavrommatis K."/>
            <person name="Mikhailova N."/>
            <person name="Pati A."/>
            <person name="Chen A."/>
            <person name="Palaniappan K."/>
            <person name="Goker M."/>
            <person name="Spring S."/>
            <person name="Land M."/>
            <person name="Hauser L."/>
            <person name="Chang Y.J."/>
            <person name="Jeffries C.C."/>
            <person name="Chain P."/>
            <person name="Bristow J."/>
            <person name="Eisen J.A."/>
            <person name="Markowitz V."/>
            <person name="Hugenholtz P."/>
            <person name="Kyrpides N.C."/>
            <person name="Klenk H.P."/>
            <person name="Lapidus A."/>
        </authorList>
    </citation>
    <scope>NUCLEOTIDE SEQUENCE [LARGE SCALE GENOMIC DNA]</scope>
    <source>
        <strain evidence="3">DSM 10331 / JCM 15462 / NBRC 103882 / ICP</strain>
    </source>
</reference>
<organism evidence="2 3">
    <name type="scientific">Acidimicrobium ferrooxidans (strain DSM 10331 / JCM 15462 / NBRC 103882 / ICP)</name>
    <dbReference type="NCBI Taxonomy" id="525909"/>
    <lineage>
        <taxon>Bacteria</taxon>
        <taxon>Bacillati</taxon>
        <taxon>Actinomycetota</taxon>
        <taxon>Acidimicrobiia</taxon>
        <taxon>Acidimicrobiales</taxon>
        <taxon>Acidimicrobiaceae</taxon>
        <taxon>Acidimicrobium</taxon>
    </lineage>
</organism>
<evidence type="ECO:0008006" key="4">
    <source>
        <dbReference type="Google" id="ProtNLM"/>
    </source>
</evidence>